<dbReference type="CDD" id="cd08966">
    <property type="entry name" value="EcFpg-like_N"/>
    <property type="match status" value="1"/>
</dbReference>
<keyword evidence="11" id="KW-0234">DNA repair</keyword>
<dbReference type="GO" id="GO:0006284">
    <property type="term" value="P:base-excision repair"/>
    <property type="evidence" value="ECO:0007669"/>
    <property type="project" value="InterPro"/>
</dbReference>
<dbReference type="Pfam" id="PF06831">
    <property type="entry name" value="H2TH"/>
    <property type="match status" value="1"/>
</dbReference>
<evidence type="ECO:0000256" key="2">
    <source>
        <dbReference type="ARBA" id="ARBA00001947"/>
    </source>
</evidence>
<organism evidence="19 20">
    <name type="scientific">Candidatus Sungiibacteriota bacterium</name>
    <dbReference type="NCBI Taxonomy" id="2750080"/>
    <lineage>
        <taxon>Bacteria</taxon>
        <taxon>Candidatus Sungiibacteriota</taxon>
    </lineage>
</organism>
<dbReference type="InterPro" id="IPR035937">
    <property type="entry name" value="FPG_N"/>
</dbReference>
<dbReference type="SUPFAM" id="SSF46946">
    <property type="entry name" value="S13-like H2TH domain"/>
    <property type="match status" value="1"/>
</dbReference>
<dbReference type="NCBIfam" id="TIGR00577">
    <property type="entry name" value="fpg"/>
    <property type="match status" value="1"/>
</dbReference>
<evidence type="ECO:0000256" key="3">
    <source>
        <dbReference type="ARBA" id="ARBA00009409"/>
    </source>
</evidence>
<evidence type="ECO:0000256" key="16">
    <source>
        <dbReference type="PROSITE-ProRule" id="PRU00391"/>
    </source>
</evidence>
<dbReference type="Gene3D" id="3.20.190.10">
    <property type="entry name" value="MutM-like, N-terminal"/>
    <property type="match status" value="1"/>
</dbReference>
<evidence type="ECO:0000256" key="14">
    <source>
        <dbReference type="ARBA" id="ARBA00023295"/>
    </source>
</evidence>
<keyword evidence="6" id="KW-0227">DNA damage</keyword>
<keyword evidence="5" id="KW-0479">Metal-binding</keyword>
<evidence type="ECO:0000256" key="10">
    <source>
        <dbReference type="ARBA" id="ARBA00023125"/>
    </source>
</evidence>
<dbReference type="GO" id="GO:0003684">
    <property type="term" value="F:damaged DNA binding"/>
    <property type="evidence" value="ECO:0007669"/>
    <property type="project" value="InterPro"/>
</dbReference>
<keyword evidence="7 16" id="KW-0863">Zinc-finger</keyword>
<evidence type="ECO:0000259" key="18">
    <source>
        <dbReference type="PROSITE" id="PS51068"/>
    </source>
</evidence>
<dbReference type="PANTHER" id="PTHR22993">
    <property type="entry name" value="FORMAMIDOPYRIMIDINE-DNA GLYCOSYLASE"/>
    <property type="match status" value="1"/>
</dbReference>
<evidence type="ECO:0000256" key="8">
    <source>
        <dbReference type="ARBA" id="ARBA00022801"/>
    </source>
</evidence>
<evidence type="ECO:0000259" key="17">
    <source>
        <dbReference type="PROSITE" id="PS51066"/>
    </source>
</evidence>
<dbReference type="InterPro" id="IPR015886">
    <property type="entry name" value="H2TH_FPG"/>
</dbReference>
<dbReference type="PROSITE" id="PS51066">
    <property type="entry name" value="ZF_FPG_2"/>
    <property type="match status" value="1"/>
</dbReference>
<accession>A0A7T5RIQ9</accession>
<dbReference type="SMART" id="SM00898">
    <property type="entry name" value="Fapy_DNA_glyco"/>
    <property type="match status" value="1"/>
</dbReference>
<dbReference type="NCBIfam" id="NF002211">
    <property type="entry name" value="PRK01103.1"/>
    <property type="match status" value="1"/>
</dbReference>
<dbReference type="EMBL" id="CP066690">
    <property type="protein sequence ID" value="QQG44900.1"/>
    <property type="molecule type" value="Genomic_DNA"/>
</dbReference>
<comment type="catalytic activity">
    <reaction evidence="1">
        <text>Hydrolysis of DNA containing ring-opened 7-methylguanine residues, releasing 2,6-diamino-4-hydroxy-5-(N-methyl)formamidopyrimidine.</text>
        <dbReference type="EC" id="3.2.2.23"/>
    </reaction>
</comment>
<comment type="similarity">
    <text evidence="3">Belongs to the FPG family.</text>
</comment>
<dbReference type="PANTHER" id="PTHR22993:SF9">
    <property type="entry name" value="FORMAMIDOPYRIMIDINE-DNA GLYCOSYLASE"/>
    <property type="match status" value="1"/>
</dbReference>
<evidence type="ECO:0000313" key="20">
    <source>
        <dbReference type="Proteomes" id="UP000595618"/>
    </source>
</evidence>
<dbReference type="GO" id="GO:0140078">
    <property type="term" value="F:class I DNA-(apurinic or apyrimidinic site) endonuclease activity"/>
    <property type="evidence" value="ECO:0007669"/>
    <property type="project" value="UniProtKB-EC"/>
</dbReference>
<dbReference type="InterPro" id="IPR012319">
    <property type="entry name" value="FPG_cat"/>
</dbReference>
<keyword evidence="12" id="KW-0456">Lyase</keyword>
<evidence type="ECO:0000256" key="7">
    <source>
        <dbReference type="ARBA" id="ARBA00022771"/>
    </source>
</evidence>
<dbReference type="InterPro" id="IPR010979">
    <property type="entry name" value="Ribosomal_uS13-like_H2TH"/>
</dbReference>
<keyword evidence="8 19" id="KW-0378">Hydrolase</keyword>
<keyword evidence="14 19" id="KW-0326">Glycosidase</keyword>
<evidence type="ECO:0000256" key="11">
    <source>
        <dbReference type="ARBA" id="ARBA00023204"/>
    </source>
</evidence>
<dbReference type="InterPro" id="IPR020629">
    <property type="entry name" value="FPG_Glyclase"/>
</dbReference>
<comment type="catalytic activity">
    <reaction evidence="15">
        <text>2'-deoxyribonucleotide-(2'-deoxyribose 5'-phosphate)-2'-deoxyribonucleotide-DNA = a 3'-end 2'-deoxyribonucleotide-(2,3-dehydro-2,3-deoxyribose 5'-phosphate)-DNA + a 5'-end 5'-phospho-2'-deoxyribonucleoside-DNA + H(+)</text>
        <dbReference type="Rhea" id="RHEA:66592"/>
        <dbReference type="Rhea" id="RHEA-COMP:13180"/>
        <dbReference type="Rhea" id="RHEA-COMP:16897"/>
        <dbReference type="Rhea" id="RHEA-COMP:17067"/>
        <dbReference type="ChEBI" id="CHEBI:15378"/>
        <dbReference type="ChEBI" id="CHEBI:136412"/>
        <dbReference type="ChEBI" id="CHEBI:157695"/>
        <dbReference type="ChEBI" id="CHEBI:167181"/>
        <dbReference type="EC" id="4.2.99.18"/>
    </reaction>
</comment>
<feature type="domain" description="FPG-type" evidence="17">
    <location>
        <begin position="230"/>
        <end position="264"/>
    </location>
</feature>
<reference evidence="19 20" key="1">
    <citation type="submission" date="2020-07" db="EMBL/GenBank/DDBJ databases">
        <title>Huge and variable diversity of episymbiotic CPR bacteria and DPANN archaea in groundwater ecosystems.</title>
        <authorList>
            <person name="He C.Y."/>
            <person name="Keren R."/>
            <person name="Whittaker M."/>
            <person name="Farag I.F."/>
            <person name="Doudna J."/>
            <person name="Cate J.H.D."/>
            <person name="Banfield J.F."/>
        </authorList>
    </citation>
    <scope>NUCLEOTIDE SEQUENCE [LARGE SCALE GENOMIC DNA]</scope>
    <source>
        <strain evidence="19">NC_groundwater_541_Ag_S-0.1um_46_50</strain>
    </source>
</reference>
<evidence type="ECO:0000256" key="1">
    <source>
        <dbReference type="ARBA" id="ARBA00001668"/>
    </source>
</evidence>
<keyword evidence="10" id="KW-0238">DNA-binding</keyword>
<dbReference type="InterPro" id="IPR000214">
    <property type="entry name" value="Znf_DNA_glyclase/AP_lyase"/>
</dbReference>
<dbReference type="Proteomes" id="UP000595618">
    <property type="component" value="Chromosome"/>
</dbReference>
<comment type="cofactor">
    <cofactor evidence="2">
        <name>Zn(2+)</name>
        <dbReference type="ChEBI" id="CHEBI:29105"/>
    </cofactor>
</comment>
<dbReference type="Pfam" id="PF01149">
    <property type="entry name" value="Fapy_DNA_glyco"/>
    <property type="match status" value="1"/>
</dbReference>
<dbReference type="SMART" id="SM01232">
    <property type="entry name" value="H2TH"/>
    <property type="match status" value="1"/>
</dbReference>
<dbReference type="SUPFAM" id="SSF57716">
    <property type="entry name" value="Glucocorticoid receptor-like (DNA-binding domain)"/>
    <property type="match status" value="1"/>
</dbReference>
<keyword evidence="9" id="KW-0862">Zinc</keyword>
<evidence type="ECO:0000256" key="4">
    <source>
        <dbReference type="ARBA" id="ARBA00011245"/>
    </source>
</evidence>
<dbReference type="SUPFAM" id="SSF81624">
    <property type="entry name" value="N-terminal domain of MutM-like DNA repair proteins"/>
    <property type="match status" value="1"/>
</dbReference>
<evidence type="ECO:0000256" key="13">
    <source>
        <dbReference type="ARBA" id="ARBA00023268"/>
    </source>
</evidence>
<name>A0A7T5RIQ9_9BACT</name>
<dbReference type="AlphaFoldDB" id="A0A7T5RIQ9"/>
<gene>
    <name evidence="19" type="primary">mutM</name>
    <name evidence="19" type="ORF">HYW89_02705</name>
</gene>
<dbReference type="EC" id="3.2.2.23" evidence="19"/>
<dbReference type="PROSITE" id="PS51068">
    <property type="entry name" value="FPG_CAT"/>
    <property type="match status" value="1"/>
</dbReference>
<evidence type="ECO:0000256" key="15">
    <source>
        <dbReference type="ARBA" id="ARBA00044632"/>
    </source>
</evidence>
<dbReference type="GO" id="GO:0008270">
    <property type="term" value="F:zinc ion binding"/>
    <property type="evidence" value="ECO:0007669"/>
    <property type="project" value="UniProtKB-KW"/>
</dbReference>
<comment type="subunit">
    <text evidence="4">Monomer.</text>
</comment>
<protein>
    <submittedName>
        <fullName evidence="19">DNA-formamidopyrimidine glycosylase</fullName>
        <ecNumber evidence="19">3.2.2.23</ecNumber>
    </submittedName>
</protein>
<evidence type="ECO:0000256" key="12">
    <source>
        <dbReference type="ARBA" id="ARBA00023239"/>
    </source>
</evidence>
<sequence>MPELPEVETIVRFLRPKIRGKRILSMEIRGRRVARGHKNPQELNRAVAGRKISEVNRTGKNIILELSGGARLAIHLMMTGRLFWNPKEKQIHDRLVLKLSGGNDLVFNDIRQFGWCRVLKPSGKLAGPDVLSLGFNEFKSLVSPRPALIKNLLLNQKVISGIGNIYSDEILWYACLRPTRRANTFSGRELKKFYQAMRHVLLLAIKKEGTSSRDYRKPDGTEGGYYKIRKAYQRAGKQCLRDGATIKRIKIGSRSAHFCPKHQK</sequence>
<keyword evidence="13" id="KW-0511">Multifunctional enzyme</keyword>
<evidence type="ECO:0000256" key="6">
    <source>
        <dbReference type="ARBA" id="ARBA00022763"/>
    </source>
</evidence>
<dbReference type="Gene3D" id="1.10.8.50">
    <property type="match status" value="1"/>
</dbReference>
<proteinExistence type="inferred from homology"/>
<feature type="domain" description="Formamidopyrimidine-DNA glycosylase catalytic" evidence="18">
    <location>
        <begin position="2"/>
        <end position="114"/>
    </location>
</feature>
<evidence type="ECO:0000313" key="19">
    <source>
        <dbReference type="EMBL" id="QQG44900.1"/>
    </source>
</evidence>
<evidence type="ECO:0000256" key="5">
    <source>
        <dbReference type="ARBA" id="ARBA00022723"/>
    </source>
</evidence>
<evidence type="ECO:0000256" key="9">
    <source>
        <dbReference type="ARBA" id="ARBA00022833"/>
    </source>
</evidence>
<dbReference type="GO" id="GO:0034039">
    <property type="term" value="F:8-oxo-7,8-dihydroguanine DNA N-glycosylase activity"/>
    <property type="evidence" value="ECO:0007669"/>
    <property type="project" value="TreeGrafter"/>
</dbReference>